<evidence type="ECO:0000313" key="22">
    <source>
        <dbReference type="RefSeq" id="XP_013413517.1"/>
    </source>
</evidence>
<feature type="compositionally biased region" description="Polar residues" evidence="18">
    <location>
        <begin position="8"/>
        <end position="18"/>
    </location>
</feature>
<dbReference type="GO" id="GO:0005634">
    <property type="term" value="C:nucleus"/>
    <property type="evidence" value="ECO:0007669"/>
    <property type="project" value="UniProtKB-SubCell"/>
</dbReference>
<proteinExistence type="inferred from homology"/>
<dbReference type="FunFam" id="3.40.1350.10:FF:000004">
    <property type="entry name" value="Fanconi-associated nuclease"/>
    <property type="match status" value="1"/>
</dbReference>
<feature type="compositionally biased region" description="Basic and acidic residues" evidence="18">
    <location>
        <begin position="19"/>
        <end position="34"/>
    </location>
</feature>
<dbReference type="InterPro" id="IPR049132">
    <property type="entry name" value="FAN1-like_euk"/>
</dbReference>
<keyword evidence="10" id="KW-0862">Zinc</keyword>
<feature type="compositionally biased region" description="Basic and acidic residues" evidence="18">
    <location>
        <begin position="183"/>
        <end position="194"/>
    </location>
</feature>
<evidence type="ECO:0000256" key="3">
    <source>
        <dbReference type="ARBA" id="ARBA00005533"/>
    </source>
</evidence>
<keyword evidence="9 17" id="KW-0378">Hydrolase</keyword>
<dbReference type="KEGG" id="lak:106175908"/>
<evidence type="ECO:0000256" key="8">
    <source>
        <dbReference type="ARBA" id="ARBA00022771"/>
    </source>
</evidence>
<dbReference type="Gene3D" id="3.40.1350.10">
    <property type="match status" value="1"/>
</dbReference>
<comment type="subcellular location">
    <subcellularLocation>
        <location evidence="2 17">Nucleus</location>
    </subcellularLocation>
</comment>
<dbReference type="EC" id="3.1.4.1" evidence="17"/>
<evidence type="ECO:0000256" key="2">
    <source>
        <dbReference type="ARBA" id="ARBA00004123"/>
    </source>
</evidence>
<feature type="compositionally biased region" description="Polar residues" evidence="18">
    <location>
        <begin position="261"/>
        <end position="274"/>
    </location>
</feature>
<keyword evidence="13" id="KW-0175">Coiled coil</keyword>
<evidence type="ECO:0000313" key="23">
    <source>
        <dbReference type="RefSeq" id="XP_013413518.1"/>
    </source>
</evidence>
<dbReference type="RefSeq" id="XP_013413518.1">
    <property type="nucleotide sequence ID" value="XM_013558064.1"/>
</dbReference>
<evidence type="ECO:0000256" key="6">
    <source>
        <dbReference type="ARBA" id="ARBA00022759"/>
    </source>
</evidence>
<name>A0A1S3JTU7_LINAN</name>
<keyword evidence="15 17" id="KW-0464">Manganese</keyword>
<comment type="function">
    <text evidence="17">Nuclease required for the repair of DNA interstrand cross-links (ICL). Acts as a 5'-3' exonuclease that anchors at a cut end of DNA and cleaves DNA successively at every third nucleotide, allowing to excise an ICL from one strand through flanking incisions.</text>
</comment>
<feature type="compositionally biased region" description="Basic and acidic residues" evidence="18">
    <location>
        <begin position="141"/>
        <end position="154"/>
    </location>
</feature>
<evidence type="ECO:0000256" key="4">
    <source>
        <dbReference type="ARBA" id="ARBA00022722"/>
    </source>
</evidence>
<feature type="region of interest" description="Disordered" evidence="18">
    <location>
        <begin position="1"/>
        <end position="43"/>
    </location>
</feature>
<evidence type="ECO:0000256" key="7">
    <source>
        <dbReference type="ARBA" id="ARBA00022763"/>
    </source>
</evidence>
<organism evidence="20 26">
    <name type="scientific">Lingula anatina</name>
    <name type="common">Brachiopod</name>
    <name type="synonym">Lingula unguis</name>
    <dbReference type="NCBI Taxonomy" id="7574"/>
    <lineage>
        <taxon>Eukaryota</taxon>
        <taxon>Metazoa</taxon>
        <taxon>Spiralia</taxon>
        <taxon>Lophotrochozoa</taxon>
        <taxon>Brachiopoda</taxon>
        <taxon>Linguliformea</taxon>
        <taxon>Lingulata</taxon>
        <taxon>Lingulida</taxon>
        <taxon>Linguloidea</taxon>
        <taxon>Lingulidae</taxon>
        <taxon>Lingula</taxon>
    </lineage>
</organism>
<dbReference type="GO" id="GO:0070336">
    <property type="term" value="F:flap-structured DNA binding"/>
    <property type="evidence" value="ECO:0007669"/>
    <property type="project" value="TreeGrafter"/>
</dbReference>
<evidence type="ECO:0000256" key="5">
    <source>
        <dbReference type="ARBA" id="ARBA00022723"/>
    </source>
</evidence>
<dbReference type="GO" id="GO:0017108">
    <property type="term" value="F:5'-flap endonuclease activity"/>
    <property type="evidence" value="ECO:0007669"/>
    <property type="project" value="TreeGrafter"/>
</dbReference>
<dbReference type="GO" id="GO:0008409">
    <property type="term" value="F:5'-3' exonuclease activity"/>
    <property type="evidence" value="ECO:0007669"/>
    <property type="project" value="TreeGrafter"/>
</dbReference>
<dbReference type="RefSeq" id="XP_013413519.1">
    <property type="nucleotide sequence ID" value="XM_013558065.1"/>
</dbReference>
<evidence type="ECO:0000313" key="24">
    <source>
        <dbReference type="RefSeq" id="XP_013413519.1"/>
    </source>
</evidence>
<keyword evidence="8" id="KW-0863">Zinc-finger</keyword>
<keyword evidence="12 17" id="KW-0460">Magnesium</keyword>
<keyword evidence="6" id="KW-0255">Endonuclease</keyword>
<comment type="cofactor">
    <cofactor evidence="17">
        <name>Mg(2+)</name>
        <dbReference type="ChEBI" id="CHEBI:18420"/>
    </cofactor>
    <cofactor evidence="17">
        <name>Mn(2+)</name>
        <dbReference type="ChEBI" id="CHEBI:29035"/>
    </cofactor>
</comment>
<dbReference type="RefSeq" id="XP_013413517.1">
    <property type="nucleotide sequence ID" value="XM_013558063.1"/>
</dbReference>
<dbReference type="InterPro" id="IPR033315">
    <property type="entry name" value="Fan1-like"/>
</dbReference>
<dbReference type="InterPro" id="IPR049138">
    <property type="entry name" value="Fan1_SAP_met"/>
</dbReference>
<dbReference type="PANTHER" id="PTHR15749">
    <property type="entry name" value="FANCONI-ASSOCIATED NUCLEASE 1"/>
    <property type="match status" value="1"/>
</dbReference>
<keyword evidence="4 17" id="KW-0540">Nuclease</keyword>
<evidence type="ECO:0000256" key="18">
    <source>
        <dbReference type="SAM" id="MobiDB-lite"/>
    </source>
</evidence>
<keyword evidence="5 17" id="KW-0479">Metal-binding</keyword>
<dbReference type="AlphaFoldDB" id="A0A1S3JTU7"/>
<dbReference type="RefSeq" id="XP_013413520.1">
    <property type="nucleotide sequence ID" value="XM_013558066.1"/>
</dbReference>
<dbReference type="InterPro" id="IPR049125">
    <property type="entry name" value="FAN1-like_WH"/>
</dbReference>
<evidence type="ECO:0000256" key="9">
    <source>
        <dbReference type="ARBA" id="ARBA00022801"/>
    </source>
</evidence>
<evidence type="ECO:0000259" key="19">
    <source>
        <dbReference type="SMART" id="SM00990"/>
    </source>
</evidence>
<dbReference type="GeneID" id="106175908"/>
<feature type="compositionally biased region" description="Polar residues" evidence="18">
    <location>
        <begin position="209"/>
        <end position="240"/>
    </location>
</feature>
<keyword evidence="20" id="KW-1185">Reference proteome</keyword>
<dbReference type="RefSeq" id="XP_013413521.1">
    <property type="nucleotide sequence ID" value="XM_013558067.1"/>
</dbReference>
<evidence type="ECO:0000256" key="16">
    <source>
        <dbReference type="ARBA" id="ARBA00023242"/>
    </source>
</evidence>
<feature type="domain" description="VRR-NUC" evidence="19">
    <location>
        <begin position="818"/>
        <end position="933"/>
    </location>
</feature>
<comment type="catalytic activity">
    <reaction evidence="1 17">
        <text>Hydrolytically removes 5'-nucleotides successively from the 3'-hydroxy termini of 3'-hydroxy-terminated oligonucleotides.</text>
        <dbReference type="EC" id="3.1.4.1"/>
    </reaction>
</comment>
<dbReference type="SMART" id="SM00990">
    <property type="entry name" value="VRR_NUC"/>
    <property type="match status" value="1"/>
</dbReference>
<evidence type="ECO:0000256" key="10">
    <source>
        <dbReference type="ARBA" id="ARBA00022833"/>
    </source>
</evidence>
<dbReference type="Proteomes" id="UP000085678">
    <property type="component" value="Unplaced"/>
</dbReference>
<keyword evidence="11" id="KW-0269">Exonuclease</keyword>
<evidence type="ECO:0000256" key="13">
    <source>
        <dbReference type="ARBA" id="ARBA00023054"/>
    </source>
</evidence>
<keyword evidence="7 17" id="KW-0227">DNA damage</keyword>
<dbReference type="RefSeq" id="XP_013413515.1">
    <property type="nucleotide sequence ID" value="XM_013558061.1"/>
</dbReference>
<evidence type="ECO:0000313" key="25">
    <source>
        <dbReference type="RefSeq" id="XP_013413520.1"/>
    </source>
</evidence>
<dbReference type="InterPro" id="IPR049126">
    <property type="entry name" value="FAN1-like_TPR"/>
</dbReference>
<feature type="compositionally biased region" description="Basic and acidic residues" evidence="18">
    <location>
        <begin position="276"/>
        <end position="289"/>
    </location>
</feature>
<gene>
    <name evidence="21 22 23 24 25 26" type="primary">LOC106175908</name>
</gene>
<dbReference type="OrthoDB" id="76364at2759"/>
<evidence type="ECO:0000313" key="20">
    <source>
        <dbReference type="Proteomes" id="UP000085678"/>
    </source>
</evidence>
<dbReference type="Pfam" id="PF21170">
    <property type="entry name" value="FAN1_TPR"/>
    <property type="match status" value="1"/>
</dbReference>
<dbReference type="Pfam" id="PF21169">
    <property type="entry name" value="Fan1_SAP"/>
    <property type="match status" value="1"/>
</dbReference>
<dbReference type="InterPro" id="IPR014883">
    <property type="entry name" value="VRR_NUC"/>
</dbReference>
<keyword evidence="14 17" id="KW-0234">DNA repair</keyword>
<feature type="region of interest" description="Disordered" evidence="18">
    <location>
        <begin position="116"/>
        <end position="289"/>
    </location>
</feature>
<evidence type="ECO:0000256" key="15">
    <source>
        <dbReference type="ARBA" id="ARBA00023211"/>
    </source>
</evidence>
<dbReference type="Pfam" id="PF21315">
    <property type="entry name" value="FAN1_HTH"/>
    <property type="match status" value="1"/>
</dbReference>
<evidence type="ECO:0000313" key="26">
    <source>
        <dbReference type="RefSeq" id="XP_013413521.1"/>
    </source>
</evidence>
<evidence type="ECO:0000313" key="21">
    <source>
        <dbReference type="RefSeq" id="XP_013413515.1"/>
    </source>
</evidence>
<reference evidence="21 22" key="1">
    <citation type="submission" date="2025-04" db="UniProtKB">
        <authorList>
            <consortium name="RefSeq"/>
        </authorList>
    </citation>
    <scope>IDENTIFICATION</scope>
    <source>
        <tissue evidence="21 22">Gonads</tissue>
    </source>
</reference>
<evidence type="ECO:0000256" key="12">
    <source>
        <dbReference type="ARBA" id="ARBA00022842"/>
    </source>
</evidence>
<comment type="similarity">
    <text evidence="3 17">Belongs to the FAN1 family.</text>
</comment>
<evidence type="ECO:0000256" key="14">
    <source>
        <dbReference type="ARBA" id="ARBA00023204"/>
    </source>
</evidence>
<dbReference type="GO" id="GO:0004528">
    <property type="term" value="F:phosphodiesterase I activity"/>
    <property type="evidence" value="ECO:0007669"/>
    <property type="project" value="UniProtKB-EC"/>
</dbReference>
<evidence type="ECO:0000256" key="17">
    <source>
        <dbReference type="RuleBase" id="RU365033"/>
    </source>
</evidence>
<dbReference type="InterPro" id="IPR011856">
    <property type="entry name" value="tRNA_endonuc-like_dom_sf"/>
</dbReference>
<feature type="compositionally biased region" description="Basic and acidic residues" evidence="18">
    <location>
        <begin position="116"/>
        <end position="134"/>
    </location>
</feature>
<dbReference type="GO" id="GO:0008270">
    <property type="term" value="F:zinc ion binding"/>
    <property type="evidence" value="ECO:0007669"/>
    <property type="project" value="UniProtKB-KW"/>
</dbReference>
<accession>A0A1S3JTU7</accession>
<sequence>MKTGGVAKNTSTQLNSNSGKKDGSKMGQKKETEKSSNNSFTIPAMFKMQRKRNIEALQQSEDIEIIKEVSPSKYFKQEAGVSNQMARNQTMAKCESPAKRISLRLKMKRGHDCNFEKVDSSLDDQNKISSHDVKASSLFKPEVKNRKVNKDKLSLKRRKLEQNDEQPVSTSSNHSVILNSETELSKKPPPKSEGKVSTLRVCDTKETNIIHSIGNRSENDQKNITGKQQDSVNTTPTRLDSSCDDEGSAVVDENRRKMDKSSNTSDSPGPQMSVISKDESHQTEDQEKDQEFHMPYYLENFKLIIEAVLSDSFYNHLFIEEEFGIVEKFRTLEESEQKLFVRLYGRRHKWIRQAKIVYPKIEKDLSNVLQGLVNAGFILDETHLTDAEETLHNLPAPELRELAKSFKLNFSNQHRQQIVQQLLQHGKQNTIMNMFGGNKGGTAATVVKRAKSFLGKCYKVTPEVRAVFNRILTLFSLTTSATVQDEDSQGAQQQLFQLLMTNIGKIVYPSYTVNRTTTVFKTRTELLWYEEALQYENDIFNAMEQKDYTAARDIYLSAKDVFHKQSEDLKRHIQSLPSHLKNFSAGYLYTRVLSYGVEALQKLRLYSDAVDLLEALLGQEEYCQAYRGRWYDRLALNLGQHLKNPGKSLDVIAKGLADPLVRTGHRYALYQRAYRICTSPSGKQMKRRLEEFQHDHVKEAPKVYFEGVMMPYAKVGTGNYFISQESGAEGHPEDVVLCRVEQLALQHYSSKGYEEGIHGEMSTMLTLLGLFLWEEIFMNVTDVFHCPYQSFPLDLNTDSFYHNRKEAIDGKLCRIRGATLETLHNMLQNTWDDQYGKRAAHVNWEIFKDVDHAKGLVSCIGGEILAGIFQRIVRDIRNTTSGFPDLTVWSPASNKFKIVEVKGPNDRLSVKQILWLDYLLRLGVEAEVCHVSAVGAKRLQKPERADTEKPECEKFD</sequence>
<dbReference type="Pfam" id="PF08774">
    <property type="entry name" value="VRR_NUC"/>
    <property type="match status" value="1"/>
</dbReference>
<evidence type="ECO:0000256" key="11">
    <source>
        <dbReference type="ARBA" id="ARBA00022839"/>
    </source>
</evidence>
<dbReference type="GO" id="GO:0036297">
    <property type="term" value="P:interstrand cross-link repair"/>
    <property type="evidence" value="ECO:0007669"/>
    <property type="project" value="InterPro"/>
</dbReference>
<dbReference type="PANTHER" id="PTHR15749:SF4">
    <property type="entry name" value="FANCONI-ASSOCIATED NUCLEASE 1"/>
    <property type="match status" value="1"/>
</dbReference>
<keyword evidence="16 17" id="KW-0539">Nucleus</keyword>
<dbReference type="STRING" id="7574.A0A1S3JTU7"/>
<dbReference type="CDD" id="cd22326">
    <property type="entry name" value="FAN1-like"/>
    <property type="match status" value="1"/>
</dbReference>
<feature type="compositionally biased region" description="Polar residues" evidence="18">
    <location>
        <begin position="165"/>
        <end position="182"/>
    </location>
</feature>
<evidence type="ECO:0000256" key="1">
    <source>
        <dbReference type="ARBA" id="ARBA00000983"/>
    </source>
</evidence>
<protein>
    <recommendedName>
        <fullName evidence="17">Fanconi-associated nuclease</fullName>
        <ecNumber evidence="17">3.1.4.1</ecNumber>
    </recommendedName>
</protein>